<dbReference type="EMBL" id="GBXM01098369">
    <property type="protein sequence ID" value="JAH10208.1"/>
    <property type="molecule type" value="Transcribed_RNA"/>
</dbReference>
<name>A0A0E9Q256_ANGAN</name>
<dbReference type="AlphaFoldDB" id="A0A0E9Q256"/>
<sequence length="33" mass="3800">MLCTYLLDISPLLNYLQMDIFSNCATEITKALF</sequence>
<protein>
    <submittedName>
        <fullName evidence="1">Uncharacterized protein</fullName>
    </submittedName>
</protein>
<reference evidence="1" key="1">
    <citation type="submission" date="2014-11" db="EMBL/GenBank/DDBJ databases">
        <authorList>
            <person name="Amaro Gonzalez C."/>
        </authorList>
    </citation>
    <scope>NUCLEOTIDE SEQUENCE</scope>
</reference>
<proteinExistence type="predicted"/>
<reference evidence="1" key="2">
    <citation type="journal article" date="2015" name="Fish Shellfish Immunol.">
        <title>Early steps in the European eel (Anguilla anguilla)-Vibrio vulnificus interaction in the gills: Role of the RtxA13 toxin.</title>
        <authorList>
            <person name="Callol A."/>
            <person name="Pajuelo D."/>
            <person name="Ebbesson L."/>
            <person name="Teles M."/>
            <person name="MacKenzie S."/>
            <person name="Amaro C."/>
        </authorList>
    </citation>
    <scope>NUCLEOTIDE SEQUENCE</scope>
</reference>
<accession>A0A0E9Q256</accession>
<evidence type="ECO:0000313" key="1">
    <source>
        <dbReference type="EMBL" id="JAH10208.1"/>
    </source>
</evidence>
<organism evidence="1">
    <name type="scientific">Anguilla anguilla</name>
    <name type="common">European freshwater eel</name>
    <name type="synonym">Muraena anguilla</name>
    <dbReference type="NCBI Taxonomy" id="7936"/>
    <lineage>
        <taxon>Eukaryota</taxon>
        <taxon>Metazoa</taxon>
        <taxon>Chordata</taxon>
        <taxon>Craniata</taxon>
        <taxon>Vertebrata</taxon>
        <taxon>Euteleostomi</taxon>
        <taxon>Actinopterygii</taxon>
        <taxon>Neopterygii</taxon>
        <taxon>Teleostei</taxon>
        <taxon>Anguilliformes</taxon>
        <taxon>Anguillidae</taxon>
        <taxon>Anguilla</taxon>
    </lineage>
</organism>